<dbReference type="AlphaFoldDB" id="A0A6A5U2U8"/>
<evidence type="ECO:0000313" key="3">
    <source>
        <dbReference type="EMBL" id="KAF1957306.1"/>
    </source>
</evidence>
<keyword evidence="4" id="KW-1185">Reference proteome</keyword>
<proteinExistence type="predicted"/>
<organism evidence="3 4">
    <name type="scientific">Byssothecium circinans</name>
    <dbReference type="NCBI Taxonomy" id="147558"/>
    <lineage>
        <taxon>Eukaryota</taxon>
        <taxon>Fungi</taxon>
        <taxon>Dikarya</taxon>
        <taxon>Ascomycota</taxon>
        <taxon>Pezizomycotina</taxon>
        <taxon>Dothideomycetes</taxon>
        <taxon>Pleosporomycetidae</taxon>
        <taxon>Pleosporales</taxon>
        <taxon>Massarineae</taxon>
        <taxon>Massarinaceae</taxon>
        <taxon>Byssothecium</taxon>
    </lineage>
</organism>
<evidence type="ECO:0000256" key="2">
    <source>
        <dbReference type="SAM" id="MobiDB-lite"/>
    </source>
</evidence>
<accession>A0A6A5U2U8</accession>
<evidence type="ECO:0000256" key="1">
    <source>
        <dbReference type="SAM" id="Coils"/>
    </source>
</evidence>
<keyword evidence="1" id="KW-0175">Coiled coil</keyword>
<evidence type="ECO:0000313" key="4">
    <source>
        <dbReference type="Proteomes" id="UP000800035"/>
    </source>
</evidence>
<dbReference type="OrthoDB" id="3676762at2759"/>
<dbReference type="EMBL" id="ML976989">
    <property type="protein sequence ID" value="KAF1957306.1"/>
    <property type="molecule type" value="Genomic_DNA"/>
</dbReference>
<dbReference type="Proteomes" id="UP000800035">
    <property type="component" value="Unassembled WGS sequence"/>
</dbReference>
<sequence length="314" mass="36643">MQATEGLLDPKKAGLPQPSLEESRNQCLRTLRAIEHEKENLTKELERLDAEEREVDDQIKKLYLKRQDIKDQKAAMKWHRESILESFDERAVHEYEAQRVRQLCSKVHETLPKELRDMIYNYLCPEEPPIPTLRNTASSNTASQPFTDMTSTGADFLREYLEIHWSRHTVFLTSHDYEAQLSRITKQLELLSLAPAKIIRKIHLVVFSTPTTQLPDFSALDALLRSFERLNFLHLAFKMPCSPLLHRKDWALSDLRPHVHKLWHLKQMGFRVECSSVVCWGRSRPALESTAMDAETWFEDFVGWYETSVTNHGC</sequence>
<name>A0A6A5U2U8_9PLEO</name>
<reference evidence="3" key="1">
    <citation type="journal article" date="2020" name="Stud. Mycol.">
        <title>101 Dothideomycetes genomes: a test case for predicting lifestyles and emergence of pathogens.</title>
        <authorList>
            <person name="Haridas S."/>
            <person name="Albert R."/>
            <person name="Binder M."/>
            <person name="Bloem J."/>
            <person name="Labutti K."/>
            <person name="Salamov A."/>
            <person name="Andreopoulos B."/>
            <person name="Baker S."/>
            <person name="Barry K."/>
            <person name="Bills G."/>
            <person name="Bluhm B."/>
            <person name="Cannon C."/>
            <person name="Castanera R."/>
            <person name="Culley D."/>
            <person name="Daum C."/>
            <person name="Ezra D."/>
            <person name="Gonzalez J."/>
            <person name="Henrissat B."/>
            <person name="Kuo A."/>
            <person name="Liang C."/>
            <person name="Lipzen A."/>
            <person name="Lutzoni F."/>
            <person name="Magnuson J."/>
            <person name="Mondo S."/>
            <person name="Nolan M."/>
            <person name="Ohm R."/>
            <person name="Pangilinan J."/>
            <person name="Park H.-J."/>
            <person name="Ramirez L."/>
            <person name="Alfaro M."/>
            <person name="Sun H."/>
            <person name="Tritt A."/>
            <person name="Yoshinaga Y."/>
            <person name="Zwiers L.-H."/>
            <person name="Turgeon B."/>
            <person name="Goodwin S."/>
            <person name="Spatafora J."/>
            <person name="Crous P."/>
            <person name="Grigoriev I."/>
        </authorList>
    </citation>
    <scope>NUCLEOTIDE SEQUENCE</scope>
    <source>
        <strain evidence="3">CBS 675.92</strain>
    </source>
</reference>
<protein>
    <submittedName>
        <fullName evidence="3">Uncharacterized protein</fullName>
    </submittedName>
</protein>
<feature type="region of interest" description="Disordered" evidence="2">
    <location>
        <begin position="1"/>
        <end position="23"/>
    </location>
</feature>
<feature type="coiled-coil region" evidence="1">
    <location>
        <begin position="24"/>
        <end position="65"/>
    </location>
</feature>
<gene>
    <name evidence="3" type="ORF">CC80DRAFT_503676</name>
</gene>